<keyword evidence="1" id="KW-1133">Transmembrane helix</keyword>
<keyword evidence="1" id="KW-0472">Membrane</keyword>
<evidence type="ECO:0000313" key="3">
    <source>
        <dbReference type="Proteomes" id="UP000692954"/>
    </source>
</evidence>
<accession>A0A8S1Q384</accession>
<dbReference type="AlphaFoldDB" id="A0A8S1Q384"/>
<comment type="caution">
    <text evidence="2">The sequence shown here is derived from an EMBL/GenBank/DDBJ whole genome shotgun (WGS) entry which is preliminary data.</text>
</comment>
<gene>
    <name evidence="2" type="ORF">PSON_ATCC_30995.1.T0930104</name>
</gene>
<evidence type="ECO:0000256" key="1">
    <source>
        <dbReference type="SAM" id="Phobius"/>
    </source>
</evidence>
<keyword evidence="3" id="KW-1185">Reference proteome</keyword>
<organism evidence="2 3">
    <name type="scientific">Paramecium sonneborni</name>
    <dbReference type="NCBI Taxonomy" id="65129"/>
    <lineage>
        <taxon>Eukaryota</taxon>
        <taxon>Sar</taxon>
        <taxon>Alveolata</taxon>
        <taxon>Ciliophora</taxon>
        <taxon>Intramacronucleata</taxon>
        <taxon>Oligohymenophorea</taxon>
        <taxon>Peniculida</taxon>
        <taxon>Parameciidae</taxon>
        <taxon>Paramecium</taxon>
    </lineage>
</organism>
<evidence type="ECO:0000313" key="2">
    <source>
        <dbReference type="EMBL" id="CAD8109299.1"/>
    </source>
</evidence>
<dbReference type="Proteomes" id="UP000692954">
    <property type="component" value="Unassembled WGS sequence"/>
</dbReference>
<name>A0A8S1Q384_9CILI</name>
<protein>
    <submittedName>
        <fullName evidence="2">Uncharacterized protein</fullName>
    </submittedName>
</protein>
<proteinExistence type="predicted"/>
<keyword evidence="1" id="KW-0812">Transmembrane</keyword>
<dbReference type="EMBL" id="CAJJDN010000093">
    <property type="protein sequence ID" value="CAD8109299.1"/>
    <property type="molecule type" value="Genomic_DNA"/>
</dbReference>
<feature type="transmembrane region" description="Helical" evidence="1">
    <location>
        <begin position="48"/>
        <end position="66"/>
    </location>
</feature>
<sequence length="67" mass="8119">MVGTMVIIKQTLIQRIDKYMPMKLHWVLIRDFTTIKSHKLISSYKGKIFKSCSNFIYFCFYYILFIL</sequence>
<reference evidence="2" key="1">
    <citation type="submission" date="2021-01" db="EMBL/GenBank/DDBJ databases">
        <authorList>
            <consortium name="Genoscope - CEA"/>
            <person name="William W."/>
        </authorList>
    </citation>
    <scope>NUCLEOTIDE SEQUENCE</scope>
</reference>